<dbReference type="Pfam" id="PF00440">
    <property type="entry name" value="TetR_N"/>
    <property type="match status" value="1"/>
</dbReference>
<evidence type="ECO:0000313" key="4">
    <source>
        <dbReference type="EMBL" id="OEJ75219.1"/>
    </source>
</evidence>
<keyword evidence="1 2" id="KW-0238">DNA-binding</keyword>
<dbReference type="GO" id="GO:0000976">
    <property type="term" value="F:transcription cis-regulatory region binding"/>
    <property type="evidence" value="ECO:0007669"/>
    <property type="project" value="TreeGrafter"/>
</dbReference>
<dbReference type="AlphaFoldDB" id="A0A1E5QKK2"/>
<dbReference type="PRINTS" id="PR00455">
    <property type="entry name" value="HTHTETR"/>
</dbReference>
<evidence type="ECO:0000256" key="2">
    <source>
        <dbReference type="PROSITE-ProRule" id="PRU00335"/>
    </source>
</evidence>
<dbReference type="PANTHER" id="PTHR30055:SF146">
    <property type="entry name" value="HTH-TYPE TRANSCRIPTIONAL DUAL REGULATOR CECR"/>
    <property type="match status" value="1"/>
</dbReference>
<evidence type="ECO:0000256" key="1">
    <source>
        <dbReference type="ARBA" id="ARBA00023125"/>
    </source>
</evidence>
<dbReference type="EMBL" id="MJGC01000053">
    <property type="protein sequence ID" value="OEJ75219.1"/>
    <property type="molecule type" value="Genomic_DNA"/>
</dbReference>
<proteinExistence type="predicted"/>
<organism evidence="4">
    <name type="scientific">Desertifilum tharense IPPAS B-1220</name>
    <dbReference type="NCBI Taxonomy" id="1781255"/>
    <lineage>
        <taxon>Bacteria</taxon>
        <taxon>Bacillati</taxon>
        <taxon>Cyanobacteriota</taxon>
        <taxon>Cyanophyceae</taxon>
        <taxon>Desertifilales</taxon>
        <taxon>Desertifilaceae</taxon>
        <taxon>Desertifilum</taxon>
    </lineage>
</organism>
<accession>A0A1E5QKK2</accession>
<feature type="domain" description="HTH tetR-type" evidence="3">
    <location>
        <begin position="8"/>
        <end position="68"/>
    </location>
</feature>
<dbReference type="PANTHER" id="PTHR30055">
    <property type="entry name" value="HTH-TYPE TRANSCRIPTIONAL REGULATOR RUTR"/>
    <property type="match status" value="1"/>
</dbReference>
<protein>
    <recommendedName>
        <fullName evidence="3">HTH tetR-type domain-containing protein</fullName>
    </recommendedName>
</protein>
<dbReference type="RefSeq" id="WP_069967218.1">
    <property type="nucleotide sequence ID" value="NZ_CM124774.1"/>
</dbReference>
<dbReference type="InterPro" id="IPR050109">
    <property type="entry name" value="HTH-type_TetR-like_transc_reg"/>
</dbReference>
<dbReference type="STRING" id="1781255.BH720_10900"/>
<sequence length="189" mass="22045">MPKIVDRAQYRQELLSKCFNLFAQQGYGSVTMRQIAQEIGVSTGTLYHYFPSKESLFEQLVEYISCQDTDEQNLAEIRQMPTLQARIETMFAVITRQEEYLMHQTLMLVDFCRYQGREEINCHQYFSPVAERYEQAILDCLGLEDEVLARAIATFIEGVIIRRLYLGDRIDITEQAQMLGQMVVAYLEK</sequence>
<dbReference type="Gene3D" id="1.10.357.10">
    <property type="entry name" value="Tetracycline Repressor, domain 2"/>
    <property type="match status" value="1"/>
</dbReference>
<dbReference type="InterPro" id="IPR001647">
    <property type="entry name" value="HTH_TetR"/>
</dbReference>
<comment type="caution">
    <text evidence="4">The sequence shown here is derived from an EMBL/GenBank/DDBJ whole genome shotgun (WGS) entry which is preliminary data.</text>
</comment>
<feature type="DNA-binding region" description="H-T-H motif" evidence="2">
    <location>
        <begin position="31"/>
        <end position="50"/>
    </location>
</feature>
<gene>
    <name evidence="4" type="ORF">BH720_10900</name>
</gene>
<dbReference type="OrthoDB" id="9780939at2"/>
<name>A0A1E5QKK2_9CYAN</name>
<evidence type="ECO:0000259" key="3">
    <source>
        <dbReference type="PROSITE" id="PS50977"/>
    </source>
</evidence>
<reference evidence="4" key="1">
    <citation type="submission" date="2016-09" db="EMBL/GenBank/DDBJ databases">
        <title>Draft genome of thermotolerant cyanobacterium Desertifilum sp. strain IPPAS B-1220.</title>
        <authorList>
            <person name="Sinetova M.A."/>
            <person name="Bolakhan K."/>
            <person name="Zayadan B.K."/>
            <person name="Mironov K.S."/>
            <person name="Ustinova V."/>
            <person name="Kupriyanova E.V."/>
            <person name="Sidorov R.A."/>
            <person name="Skrypnik A.N."/>
            <person name="Gogoleva N.E."/>
            <person name="Gogolev Y.V."/>
            <person name="Los D.A."/>
        </authorList>
    </citation>
    <scope>NUCLEOTIDE SEQUENCE [LARGE SCALE GENOMIC DNA]</scope>
    <source>
        <strain evidence="4">IPPAS B-1220</strain>
    </source>
</reference>
<dbReference type="SUPFAM" id="SSF46689">
    <property type="entry name" value="Homeodomain-like"/>
    <property type="match status" value="1"/>
</dbReference>
<dbReference type="InterPro" id="IPR009057">
    <property type="entry name" value="Homeodomain-like_sf"/>
</dbReference>
<dbReference type="PROSITE" id="PS50977">
    <property type="entry name" value="HTH_TETR_2"/>
    <property type="match status" value="1"/>
</dbReference>
<dbReference type="InterPro" id="IPR023772">
    <property type="entry name" value="DNA-bd_HTH_TetR-type_CS"/>
</dbReference>
<dbReference type="GO" id="GO:0003700">
    <property type="term" value="F:DNA-binding transcription factor activity"/>
    <property type="evidence" value="ECO:0007669"/>
    <property type="project" value="TreeGrafter"/>
</dbReference>
<dbReference type="PROSITE" id="PS01081">
    <property type="entry name" value="HTH_TETR_1"/>
    <property type="match status" value="1"/>
</dbReference>